<evidence type="ECO:0000313" key="2">
    <source>
        <dbReference type="EMBL" id="CAD7696034.1"/>
    </source>
</evidence>
<evidence type="ECO:0000256" key="1">
    <source>
        <dbReference type="SAM" id="MobiDB-lite"/>
    </source>
</evidence>
<feature type="compositionally biased region" description="Polar residues" evidence="1">
    <location>
        <begin position="35"/>
        <end position="49"/>
    </location>
</feature>
<feature type="compositionally biased region" description="Basic and acidic residues" evidence="1">
    <location>
        <begin position="630"/>
        <end position="646"/>
    </location>
</feature>
<feature type="region of interest" description="Disordered" evidence="1">
    <location>
        <begin position="340"/>
        <end position="371"/>
    </location>
</feature>
<feature type="region of interest" description="Disordered" evidence="1">
    <location>
        <begin position="1391"/>
        <end position="1436"/>
    </location>
</feature>
<protein>
    <submittedName>
        <fullName evidence="2">Uncharacterized protein</fullName>
    </submittedName>
</protein>
<dbReference type="EMBL" id="CAJHUC010000426">
    <property type="protein sequence ID" value="CAD7696034.1"/>
    <property type="molecule type" value="Genomic_DNA"/>
</dbReference>
<feature type="region of interest" description="Disordered" evidence="1">
    <location>
        <begin position="617"/>
        <end position="647"/>
    </location>
</feature>
<feature type="compositionally biased region" description="Basic and acidic residues" evidence="1">
    <location>
        <begin position="133"/>
        <end position="143"/>
    </location>
</feature>
<feature type="region of interest" description="Disordered" evidence="1">
    <location>
        <begin position="898"/>
        <end position="922"/>
    </location>
</feature>
<feature type="compositionally biased region" description="Basic and acidic residues" evidence="1">
    <location>
        <begin position="840"/>
        <end position="856"/>
    </location>
</feature>
<evidence type="ECO:0000313" key="3">
    <source>
        <dbReference type="Proteomes" id="UP000708148"/>
    </source>
</evidence>
<feature type="region of interest" description="Disordered" evidence="1">
    <location>
        <begin position="766"/>
        <end position="791"/>
    </location>
</feature>
<dbReference type="Proteomes" id="UP000708148">
    <property type="component" value="Unassembled WGS sequence"/>
</dbReference>
<keyword evidence="3" id="KW-1185">Reference proteome</keyword>
<feature type="compositionally biased region" description="Basic and acidic residues" evidence="1">
    <location>
        <begin position="774"/>
        <end position="786"/>
    </location>
</feature>
<comment type="caution">
    <text evidence="2">The sequence shown here is derived from an EMBL/GenBank/DDBJ whole genome shotgun (WGS) entry which is preliminary data.</text>
</comment>
<feature type="compositionally biased region" description="Polar residues" evidence="1">
    <location>
        <begin position="197"/>
        <end position="209"/>
    </location>
</feature>
<sequence length="1448" mass="157796">MEGAPNWRNSLRSGGGATQKKVPKGATSARGATKKQGTIIRTLQSSMTEVTGFLPARSEESSNSVDSQLEDQGRRLDEMKSDISRLMEALENMKEDKKSLVATVQANECEISRLKEHMDAQSQLIHVMTQQMRRADQQPRGRDPAQGPDSAAWDIVPESQGVLDGRQSSHLDTLDEQCAITGIHSERVQGLVESTEAVQETVASGNQQPRGRDPAKVPDRADRDIEPDRQGVLDSRKSFHLDILDEQGAINGIKRERMQGLVESAKAVQESVASCNQQPRGRHTVKDADRADRDIVPDGQGVLDSRKSFHLDILDEQGAISAIQRERMQGLVESAKAVQETVACGNQQPRGRDPAKDPDRADRDIVPDRQGVLDSRKSFHLDILDEQGAINGIKRERMQGLVESGKAVQESVASCNQQPRGRHTVKDADRADRDIVPDSQGILGSLQSFHLDILDEQGDINGIKRERMQGLVESAKAVQESVASCNQQPRGRHTVKDADRADRDIVPDSQGILGSLQSFHLDILDEQGDINGIKRERMQGLVESAKAVQESVASCNQQPRGRHTVKDADRADRDIVPDGQGVLDSRKSFHLDILDEQGAISAIQRERMQGLVESAKAVQETVASGNQQPRGRDPAKDPDRADRDIVPDSQGILGSLQSFHLDILDEQGDINGIKRERMQGLVESAKAVQESVTSGNQQPCGRHTVKDPYRADRDIVPDRQGVLDSRKSFHLDILDEQGAINGIKRERMQGLVESAKAVQESVASCNQQPRGRHTVKDADRADRDIVPDGQGVLDSRKSFHLDILDEQGAISAIQRERMQGLVESAKAVQETVASGNQQPRGRDPAKDPDRADRDIVPDSQGILGSLQSFHLDILDEQGDINGIKRERMQGLVESAKAVQGTVASGNQQPRGRDPAKVPDRADRDIVPDRQGVLDSRKSFHLDILDEQCAINGIERERMQGLVESTEAVQETVASGDKRNDNFERDDRVLKEIVADLIEKSTGASVAQTVLMKLQDAIWILEEKLGPVLELGPSLLQKIGDLDAKVDAKLEREASLRTDLDKILETAQQPTALKELQSTVALQGRRIEQVDKSTLDLFMQLRALSYADEKEKLAVITQMVYGHSGSITDLRRDVMNLRDKLEEGGDDPDQKTALSCESDSSFVKRLVNVEEAVESILMPKMNAHYGLIKGNGDSLKKLDARFRGIKEIVAELGASGAEMSNDISNVMKMLTSGLGELEASAACKDAAVREMEAAVEALSSKVSRLEARASCDRPGIDHLQTVGVAAIPGENCITAHDGGDLSGPPADGKPINASGFSPSDFDLEAGIPRSEVQETSLATPFHLIDAEEGHAIMEEDLSNGGPLDICVVGVEDDCTVQAEEMGNCGWAIQGRWPSLPPIEEGEEGSGSDGDAFCPDAPDAEADGSVDSPISERDDVSVHEVDGDMAFVVV</sequence>
<feature type="region of interest" description="Disordered" evidence="1">
    <location>
        <begin position="197"/>
        <end position="230"/>
    </location>
</feature>
<feature type="compositionally biased region" description="Basic and acidic residues" evidence="1">
    <location>
        <begin position="210"/>
        <end position="230"/>
    </location>
</feature>
<feature type="compositionally biased region" description="Basic and acidic residues" evidence="1">
    <location>
        <begin position="564"/>
        <end position="576"/>
    </location>
</feature>
<feature type="region of interest" description="Disordered" evidence="1">
    <location>
        <begin position="552"/>
        <end position="581"/>
    </location>
</feature>
<proteinExistence type="predicted"/>
<feature type="compositionally biased region" description="Basic and acidic residues" evidence="1">
    <location>
        <begin position="350"/>
        <end position="367"/>
    </location>
</feature>
<name>A0A8S1IQP9_9CHLO</name>
<accession>A0A8S1IQP9</accession>
<organism evidence="2 3">
    <name type="scientific">Ostreobium quekettii</name>
    <dbReference type="NCBI Taxonomy" id="121088"/>
    <lineage>
        <taxon>Eukaryota</taxon>
        <taxon>Viridiplantae</taxon>
        <taxon>Chlorophyta</taxon>
        <taxon>core chlorophytes</taxon>
        <taxon>Ulvophyceae</taxon>
        <taxon>TCBD clade</taxon>
        <taxon>Bryopsidales</taxon>
        <taxon>Ostreobineae</taxon>
        <taxon>Ostreobiaceae</taxon>
        <taxon>Ostreobium</taxon>
    </lineage>
</organism>
<feature type="region of interest" description="Disordered" evidence="1">
    <location>
        <begin position="1"/>
        <end position="77"/>
    </location>
</feature>
<feature type="compositionally biased region" description="Basic and acidic residues" evidence="1">
    <location>
        <begin position="910"/>
        <end position="922"/>
    </location>
</feature>
<feature type="region of interest" description="Disordered" evidence="1">
    <location>
        <begin position="827"/>
        <end position="857"/>
    </location>
</feature>
<reference evidence="2" key="1">
    <citation type="submission" date="2020-12" db="EMBL/GenBank/DDBJ databases">
        <authorList>
            <person name="Iha C."/>
        </authorList>
    </citation>
    <scope>NUCLEOTIDE SEQUENCE</scope>
</reference>
<gene>
    <name evidence="2" type="ORF">OSTQU699_LOCUS1395</name>
</gene>
<feature type="region of interest" description="Disordered" evidence="1">
    <location>
        <begin position="131"/>
        <end position="158"/>
    </location>
</feature>